<protein>
    <submittedName>
        <fullName evidence="7">RDD family protein</fullName>
    </submittedName>
</protein>
<feature type="transmembrane region" description="Helical" evidence="5">
    <location>
        <begin position="72"/>
        <end position="92"/>
    </location>
</feature>
<reference evidence="7 8" key="1">
    <citation type="submission" date="2022-04" db="EMBL/GenBank/DDBJ databases">
        <title>Positive selection, recombination, and allopatry shape intraspecific diversity of widespread and dominant cyanobacteria.</title>
        <authorList>
            <person name="Wei J."/>
            <person name="Shu W."/>
            <person name="Hu C."/>
        </authorList>
    </citation>
    <scope>NUCLEOTIDE SEQUENCE [LARGE SCALE GENOMIC DNA]</scope>
    <source>
        <strain evidence="7 8">GB2-A5</strain>
    </source>
</reference>
<keyword evidence="8" id="KW-1185">Reference proteome</keyword>
<keyword evidence="4 5" id="KW-0472">Membrane</keyword>
<keyword evidence="3 5" id="KW-1133">Transmembrane helix</keyword>
<evidence type="ECO:0000256" key="3">
    <source>
        <dbReference type="ARBA" id="ARBA00022989"/>
    </source>
</evidence>
<evidence type="ECO:0000256" key="5">
    <source>
        <dbReference type="SAM" id="Phobius"/>
    </source>
</evidence>
<sequence>MHFFNRVTLQTPESVELDFTLAGIGNRAYALFIDYIFLSAILLVFLIVWAVFSIQLVALIETIALNNSSLNLWLIAILSLITFSIYVGYFVFFEAFWRGQTPGKRYVKIRVIRDDGRPIRLQHSTLRALLRPVDDILFLGVFLITLTRKEKRLGDLVAGTIVIQEEQQVTAKTFSVSENAEVLANKLQMEADLSSLLPEDFAVIREYLQRREAMIPEARTELSRKLAKQVKEVIALENVPPGVSANLFLEAVYLAYQQQSST</sequence>
<dbReference type="PANTHER" id="PTHR38480:SF1">
    <property type="entry name" value="SLR0254 PROTEIN"/>
    <property type="match status" value="1"/>
</dbReference>
<dbReference type="Pfam" id="PF06271">
    <property type="entry name" value="RDD"/>
    <property type="match status" value="1"/>
</dbReference>
<comment type="caution">
    <text evidence="7">The sequence shown here is derived from an EMBL/GenBank/DDBJ whole genome shotgun (WGS) entry which is preliminary data.</text>
</comment>
<comment type="subcellular location">
    <subcellularLocation>
        <location evidence="1">Membrane</location>
        <topology evidence="1">Multi-pass membrane protein</topology>
    </subcellularLocation>
</comment>
<dbReference type="InterPro" id="IPR010432">
    <property type="entry name" value="RDD"/>
</dbReference>
<accession>A0ABV0JXS2</accession>
<gene>
    <name evidence="7" type="ORF">NDI37_26060</name>
</gene>
<evidence type="ECO:0000256" key="4">
    <source>
        <dbReference type="ARBA" id="ARBA00023136"/>
    </source>
</evidence>
<dbReference type="EMBL" id="JAMPKK010000094">
    <property type="protein sequence ID" value="MEP0867909.1"/>
    <property type="molecule type" value="Genomic_DNA"/>
</dbReference>
<evidence type="ECO:0000313" key="8">
    <source>
        <dbReference type="Proteomes" id="UP001442494"/>
    </source>
</evidence>
<evidence type="ECO:0000259" key="6">
    <source>
        <dbReference type="Pfam" id="PF06271"/>
    </source>
</evidence>
<name>A0ABV0JXS2_9CYAN</name>
<evidence type="ECO:0000313" key="7">
    <source>
        <dbReference type="EMBL" id="MEP0867909.1"/>
    </source>
</evidence>
<dbReference type="PANTHER" id="PTHR38480">
    <property type="entry name" value="SLR0254 PROTEIN"/>
    <property type="match status" value="1"/>
</dbReference>
<proteinExistence type="predicted"/>
<feature type="domain" description="RDD" evidence="6">
    <location>
        <begin position="21"/>
        <end position="159"/>
    </location>
</feature>
<organism evidence="7 8">
    <name type="scientific">Funiculus sociatus GB2-A5</name>
    <dbReference type="NCBI Taxonomy" id="2933946"/>
    <lineage>
        <taxon>Bacteria</taxon>
        <taxon>Bacillati</taxon>
        <taxon>Cyanobacteriota</taxon>
        <taxon>Cyanophyceae</taxon>
        <taxon>Coleofasciculales</taxon>
        <taxon>Coleofasciculaceae</taxon>
        <taxon>Funiculus</taxon>
    </lineage>
</organism>
<dbReference type="Proteomes" id="UP001442494">
    <property type="component" value="Unassembled WGS sequence"/>
</dbReference>
<evidence type="ECO:0000256" key="1">
    <source>
        <dbReference type="ARBA" id="ARBA00004141"/>
    </source>
</evidence>
<evidence type="ECO:0000256" key="2">
    <source>
        <dbReference type="ARBA" id="ARBA00022692"/>
    </source>
</evidence>
<dbReference type="RefSeq" id="WP_190419758.1">
    <property type="nucleotide sequence ID" value="NZ_JAMPKK010000094.1"/>
</dbReference>
<feature type="transmembrane region" description="Helical" evidence="5">
    <location>
        <begin position="35"/>
        <end position="60"/>
    </location>
</feature>
<keyword evidence="2 5" id="KW-0812">Transmembrane</keyword>